<proteinExistence type="predicted"/>
<dbReference type="Proteomes" id="UP000002698">
    <property type="component" value="Plasmid PL23"/>
</dbReference>
<geneLocation type="plasmid" evidence="3 4">
    <name>PL23</name>
</geneLocation>
<keyword evidence="3" id="KW-0614">Plasmid</keyword>
<dbReference type="EnsemblBacteria" id="CAI49755">
    <property type="protein sequence ID" value="CAI49755"/>
    <property type="gene ID" value="NP_3328A"/>
</dbReference>
<keyword evidence="4" id="KW-1185">Reference proteome</keyword>
<evidence type="ECO:0000313" key="3">
    <source>
        <dbReference type="EMBL" id="CAI50942.1"/>
    </source>
</evidence>
<dbReference type="AlphaFoldDB" id="Q3ILS8"/>
<reference evidence="3 4" key="1">
    <citation type="journal article" date="2005" name="Genome Res.">
        <title>Living with two extremes: conclusions from the genome sequence of Natronomonas pharaonis.</title>
        <authorList>
            <person name="Falb M."/>
            <person name="Pfeiffer F."/>
            <person name="Palm P."/>
            <person name="Rodewald K."/>
            <person name="Hickmann V."/>
            <person name="Tittor J."/>
            <person name="Oesterhelt D."/>
        </authorList>
    </citation>
    <scope>NUCLEOTIDE SEQUENCE [LARGE SCALE GENOMIC DNA]</scope>
    <source>
        <strain evidence="4">ATCC 35678 / DSM 2160 / CIP 103997 / JCM 8858 / NBRC 14720 / NCIMB 2260 / Gabara</strain>
        <strain evidence="3">Gabara</strain>
        <plasmid evidence="3">PL23</plasmid>
    </source>
</reference>
<organism evidence="3 4">
    <name type="scientific">Natronomonas pharaonis (strain ATCC 35678 / DSM 2160 / CIP 103997 / JCM 8858 / NBRC 14720 / NCIMB 2260 / Gabara)</name>
    <name type="common">Halobacterium pharaonis</name>
    <dbReference type="NCBI Taxonomy" id="348780"/>
    <lineage>
        <taxon>Archaea</taxon>
        <taxon>Methanobacteriati</taxon>
        <taxon>Methanobacteriota</taxon>
        <taxon>Stenosarchaea group</taxon>
        <taxon>Halobacteria</taxon>
        <taxon>Halobacteriales</taxon>
        <taxon>Natronomonadaceae</taxon>
        <taxon>Natronomonas</taxon>
    </lineage>
</organism>
<accession>Q3ILS8</accession>
<name>Q3ILS8_NATPD</name>
<dbReference type="KEGG" id="nph:NP_3328A"/>
<evidence type="ECO:0000313" key="2">
    <source>
        <dbReference type="EMBL" id="CAI49755.1"/>
    </source>
</evidence>
<protein>
    <submittedName>
        <fullName evidence="3">Uncharacterized protein</fullName>
    </submittedName>
</protein>
<evidence type="ECO:0000256" key="1">
    <source>
        <dbReference type="SAM" id="MobiDB-lite"/>
    </source>
</evidence>
<feature type="region of interest" description="Disordered" evidence="1">
    <location>
        <begin position="60"/>
        <end position="91"/>
    </location>
</feature>
<dbReference type="EMBL" id="CR936259">
    <property type="protein sequence ID" value="CAI50942.1"/>
    <property type="molecule type" value="Genomic_DNA"/>
</dbReference>
<dbReference type="EMBL" id="CR936257">
    <property type="protein sequence ID" value="CAI49755.1"/>
    <property type="molecule type" value="Genomic_DNA"/>
</dbReference>
<dbReference type="EnsemblBacteria" id="CAI50942">
    <property type="protein sequence ID" value="CAI50942"/>
    <property type="gene ID" value="NP_7052A"/>
</dbReference>
<dbReference type="Proteomes" id="UP000002698">
    <property type="component" value="Chromosome"/>
</dbReference>
<dbReference type="KEGG" id="nph:NP_7052A"/>
<dbReference type="HOGENOM" id="CLU_1901995_0_0_2"/>
<feature type="region of interest" description="Disordered" evidence="1">
    <location>
        <begin position="111"/>
        <end position="133"/>
    </location>
</feature>
<gene>
    <name evidence="2" type="ordered locus">NP_3328A</name>
    <name evidence="3" type="ordered locus">NP_7052A</name>
</gene>
<sequence length="133" mass="14713">MAATPTVIVGGPTQLIKNRCWNRDRCVTDLHFVCFVWCGCGSFSAKAGGLSSLCALKHTPVGPPAHEPQNIRRRRSAERLSKAVAAPRSRRTPGWRAVSLIKRRSEEQCCHSEGPRQWRASTSSFPSSFVRPP</sequence>
<evidence type="ECO:0000313" key="4">
    <source>
        <dbReference type="Proteomes" id="UP000002698"/>
    </source>
</evidence>